<dbReference type="Gene3D" id="3.30.1120.10">
    <property type="match status" value="1"/>
</dbReference>
<dbReference type="Proteomes" id="UP001596417">
    <property type="component" value="Unassembled WGS sequence"/>
</dbReference>
<dbReference type="EMBL" id="JBHTAX010000006">
    <property type="protein sequence ID" value="MFC7192946.1"/>
    <property type="molecule type" value="Genomic_DNA"/>
</dbReference>
<dbReference type="InterPro" id="IPR017850">
    <property type="entry name" value="Alkaline_phosphatase_core_sf"/>
</dbReference>
<proteinExistence type="predicted"/>
<name>A0ABD5YZ09_9EURY</name>
<feature type="compositionally biased region" description="Polar residues" evidence="1">
    <location>
        <begin position="107"/>
        <end position="122"/>
    </location>
</feature>
<evidence type="ECO:0000313" key="3">
    <source>
        <dbReference type="Proteomes" id="UP001596417"/>
    </source>
</evidence>
<protein>
    <submittedName>
        <fullName evidence="2">Uncharacterized protein</fullName>
    </submittedName>
</protein>
<accession>A0ABD5YZ09</accession>
<comment type="caution">
    <text evidence="2">The sequence shown here is derived from an EMBL/GenBank/DDBJ whole genome shotgun (WGS) entry which is preliminary data.</text>
</comment>
<dbReference type="AlphaFoldDB" id="A0ABD5YZ09"/>
<organism evidence="2 3">
    <name type="scientific">Halocatena marina</name>
    <dbReference type="NCBI Taxonomy" id="2934937"/>
    <lineage>
        <taxon>Archaea</taxon>
        <taxon>Methanobacteriati</taxon>
        <taxon>Methanobacteriota</taxon>
        <taxon>Stenosarchaea group</taxon>
        <taxon>Halobacteria</taxon>
        <taxon>Halobacteriales</taxon>
        <taxon>Natronomonadaceae</taxon>
        <taxon>Halocatena</taxon>
    </lineage>
</organism>
<evidence type="ECO:0000256" key="1">
    <source>
        <dbReference type="SAM" id="MobiDB-lite"/>
    </source>
</evidence>
<keyword evidence="3" id="KW-1185">Reference proteome</keyword>
<evidence type="ECO:0000313" key="2">
    <source>
        <dbReference type="EMBL" id="MFC7192946.1"/>
    </source>
</evidence>
<reference evidence="2 3" key="1">
    <citation type="journal article" date="2019" name="Int. J. Syst. Evol. Microbiol.">
        <title>The Global Catalogue of Microorganisms (GCM) 10K type strain sequencing project: providing services to taxonomists for standard genome sequencing and annotation.</title>
        <authorList>
            <consortium name="The Broad Institute Genomics Platform"/>
            <consortium name="The Broad Institute Genome Sequencing Center for Infectious Disease"/>
            <person name="Wu L."/>
            <person name="Ma J."/>
        </authorList>
    </citation>
    <scope>NUCLEOTIDE SEQUENCE [LARGE SCALE GENOMIC DNA]</scope>
    <source>
        <strain evidence="2 3">RDMS1</strain>
    </source>
</reference>
<gene>
    <name evidence="2" type="ORF">ACFQL7_26230</name>
</gene>
<dbReference type="SUPFAM" id="SSF53649">
    <property type="entry name" value="Alkaline phosphatase-like"/>
    <property type="match status" value="1"/>
</dbReference>
<feature type="region of interest" description="Disordered" evidence="1">
    <location>
        <begin position="101"/>
        <end position="122"/>
    </location>
</feature>
<sequence>MFLCRYPGKVPAGSMPEQFVSTVDIAQRFVRLPALTSWRTHTGSRSRVALRDNSQCRPSSAFIGLPKAIDISSEQELSEWRGVCTERYTYARRTDGTPWLLYDNETDPYQQETSSQAKQPSK</sequence>
<dbReference type="RefSeq" id="WP_390206901.1">
    <property type="nucleotide sequence ID" value="NZ_JBHSZC010000005.1"/>
</dbReference>